<name>A0A0A9H1I3_ARUDO</name>
<evidence type="ECO:0000313" key="4">
    <source>
        <dbReference type="EMBL" id="JAE26743.1"/>
    </source>
</evidence>
<dbReference type="PANTHER" id="PTHR48045:SF34">
    <property type="entry name" value="ISOFLAVONE 7-O-GLUCOSYLTRANSFERASE 1-LIKE"/>
    <property type="match status" value="1"/>
</dbReference>
<evidence type="ECO:0000256" key="3">
    <source>
        <dbReference type="RuleBase" id="RU003718"/>
    </source>
</evidence>
<keyword evidence="3" id="KW-0328">Glycosyltransferase</keyword>
<organism evidence="4">
    <name type="scientific">Arundo donax</name>
    <name type="common">Giant reed</name>
    <name type="synonym">Donax arundinaceus</name>
    <dbReference type="NCBI Taxonomy" id="35708"/>
    <lineage>
        <taxon>Eukaryota</taxon>
        <taxon>Viridiplantae</taxon>
        <taxon>Streptophyta</taxon>
        <taxon>Embryophyta</taxon>
        <taxon>Tracheophyta</taxon>
        <taxon>Spermatophyta</taxon>
        <taxon>Magnoliopsida</taxon>
        <taxon>Liliopsida</taxon>
        <taxon>Poales</taxon>
        <taxon>Poaceae</taxon>
        <taxon>PACMAD clade</taxon>
        <taxon>Arundinoideae</taxon>
        <taxon>Arundineae</taxon>
        <taxon>Arundo</taxon>
    </lineage>
</organism>
<dbReference type="PANTHER" id="PTHR48045">
    <property type="entry name" value="UDP-GLYCOSYLTRANSFERASE 72B1"/>
    <property type="match status" value="1"/>
</dbReference>
<evidence type="ECO:0000256" key="1">
    <source>
        <dbReference type="ARBA" id="ARBA00009995"/>
    </source>
</evidence>
<evidence type="ECO:0000256" key="2">
    <source>
        <dbReference type="ARBA" id="ARBA00022679"/>
    </source>
</evidence>
<dbReference type="InterPro" id="IPR002213">
    <property type="entry name" value="UDP_glucos_trans"/>
</dbReference>
<dbReference type="EMBL" id="GBRH01171153">
    <property type="protein sequence ID" value="JAE26743.1"/>
    <property type="molecule type" value="Transcribed_RNA"/>
</dbReference>
<protein>
    <submittedName>
        <fullName evidence="4">Uncharacterized protein</fullName>
    </submittedName>
</protein>
<dbReference type="SUPFAM" id="SSF53756">
    <property type="entry name" value="UDP-Glycosyltransferase/glycogen phosphorylase"/>
    <property type="match status" value="1"/>
</dbReference>
<dbReference type="Pfam" id="PF00201">
    <property type="entry name" value="UDPGT"/>
    <property type="match status" value="1"/>
</dbReference>
<dbReference type="InterPro" id="IPR035595">
    <property type="entry name" value="UDP_glycos_trans_CS"/>
</dbReference>
<sequence length="135" mass="14825">MDRGLIVRSWAPQLDVLCHPATGAFVTHCGWNSTLEAIAAGVPMLCWPLYAEQMFNKVLITEVMGVGVEIEGYMAGFIRAEEVEAKVRLVMESTEGRELRERVVARKNEAMAALGGGGSSQMSFARFLSDGERCR</sequence>
<reference evidence="4" key="1">
    <citation type="submission" date="2014-09" db="EMBL/GenBank/DDBJ databases">
        <authorList>
            <person name="Magalhaes I.L.F."/>
            <person name="Oliveira U."/>
            <person name="Santos F.R."/>
            <person name="Vidigal T.H.D.A."/>
            <person name="Brescovit A.D."/>
            <person name="Santos A.J."/>
        </authorList>
    </citation>
    <scope>NUCLEOTIDE SEQUENCE</scope>
    <source>
        <tissue evidence="4">Shoot tissue taken approximately 20 cm above the soil surface</tissue>
    </source>
</reference>
<dbReference type="FunFam" id="3.40.50.2000:FF:000431">
    <property type="entry name" value="UDP-glycosyltransferase 90A1"/>
    <property type="match status" value="1"/>
</dbReference>
<reference evidence="4" key="2">
    <citation type="journal article" date="2015" name="Data Brief">
        <title>Shoot transcriptome of the giant reed, Arundo donax.</title>
        <authorList>
            <person name="Barrero R.A."/>
            <person name="Guerrero F.D."/>
            <person name="Moolhuijzen P."/>
            <person name="Goolsby J.A."/>
            <person name="Tidwell J."/>
            <person name="Bellgard S.E."/>
            <person name="Bellgard M.I."/>
        </authorList>
    </citation>
    <scope>NUCLEOTIDE SEQUENCE</scope>
    <source>
        <tissue evidence="4">Shoot tissue taken approximately 20 cm above the soil surface</tissue>
    </source>
</reference>
<comment type="similarity">
    <text evidence="1 3">Belongs to the UDP-glycosyltransferase family.</text>
</comment>
<proteinExistence type="inferred from homology"/>
<dbReference type="CDD" id="cd03784">
    <property type="entry name" value="GT1_Gtf-like"/>
    <property type="match status" value="1"/>
</dbReference>
<accession>A0A0A9H1I3</accession>
<dbReference type="Gene3D" id="3.40.50.2000">
    <property type="entry name" value="Glycogen Phosphorylase B"/>
    <property type="match status" value="1"/>
</dbReference>
<dbReference type="AlphaFoldDB" id="A0A0A9H1I3"/>
<keyword evidence="2 3" id="KW-0808">Transferase</keyword>
<dbReference type="PROSITE" id="PS00375">
    <property type="entry name" value="UDPGT"/>
    <property type="match status" value="1"/>
</dbReference>
<dbReference type="GO" id="GO:0008194">
    <property type="term" value="F:UDP-glycosyltransferase activity"/>
    <property type="evidence" value="ECO:0007669"/>
    <property type="project" value="InterPro"/>
</dbReference>